<protein>
    <recommendedName>
        <fullName evidence="1">PDZ domain-containing protein</fullName>
    </recommendedName>
</protein>
<dbReference type="PANTHER" id="PTHR38909">
    <property type="entry name" value="G PROTEIN GAMMA DOMAIN-CONTAINING PROTEIN"/>
    <property type="match status" value="1"/>
</dbReference>
<name>A0A1V9ZST8_ACHHY</name>
<dbReference type="OrthoDB" id="75502at2759"/>
<dbReference type="AlphaFoldDB" id="A0A1V9ZST8"/>
<reference evidence="2 3" key="1">
    <citation type="journal article" date="2014" name="Genome Biol. Evol.">
        <title>The secreted proteins of Achlya hypogyna and Thraustotheca clavata identify the ancestral oomycete secretome and reveal gene acquisitions by horizontal gene transfer.</title>
        <authorList>
            <person name="Misner I."/>
            <person name="Blouin N."/>
            <person name="Leonard G."/>
            <person name="Richards T.A."/>
            <person name="Lane C.E."/>
        </authorList>
    </citation>
    <scope>NUCLEOTIDE SEQUENCE [LARGE SCALE GENOMIC DNA]</scope>
    <source>
        <strain evidence="2 3">ATCC 48635</strain>
    </source>
</reference>
<dbReference type="EMBL" id="JNBR01000017">
    <property type="protein sequence ID" value="OQS01021.1"/>
    <property type="molecule type" value="Genomic_DNA"/>
</dbReference>
<gene>
    <name evidence="2" type="ORF">ACHHYP_01943</name>
</gene>
<dbReference type="PROSITE" id="PS50106">
    <property type="entry name" value="PDZ"/>
    <property type="match status" value="1"/>
</dbReference>
<dbReference type="SMART" id="SM00228">
    <property type="entry name" value="PDZ"/>
    <property type="match status" value="4"/>
</dbReference>
<dbReference type="PANTHER" id="PTHR38909:SF1">
    <property type="entry name" value="G PROTEIN GAMMA DOMAIN-CONTAINING PROTEIN"/>
    <property type="match status" value="1"/>
</dbReference>
<dbReference type="InterPro" id="IPR036034">
    <property type="entry name" value="PDZ_sf"/>
</dbReference>
<accession>A0A1V9ZST8</accession>
<dbReference type="Gene3D" id="2.30.29.30">
    <property type="entry name" value="Pleckstrin-homology domain (PH domain)/Phosphotyrosine-binding domain (PTB)"/>
    <property type="match status" value="1"/>
</dbReference>
<proteinExistence type="predicted"/>
<dbReference type="SUPFAM" id="SSF50156">
    <property type="entry name" value="PDZ domain-like"/>
    <property type="match status" value="1"/>
</dbReference>
<evidence type="ECO:0000259" key="1">
    <source>
        <dbReference type="PROSITE" id="PS50106"/>
    </source>
</evidence>
<dbReference type="Gene3D" id="2.30.42.10">
    <property type="match status" value="1"/>
</dbReference>
<dbReference type="CDD" id="cd00136">
    <property type="entry name" value="PDZ_canonical"/>
    <property type="match status" value="1"/>
</dbReference>
<feature type="domain" description="PDZ" evidence="1">
    <location>
        <begin position="7"/>
        <end position="75"/>
    </location>
</feature>
<comment type="caution">
    <text evidence="2">The sequence shown here is derived from an EMBL/GenBank/DDBJ whole genome shotgun (WGS) entry which is preliminary data.</text>
</comment>
<dbReference type="InterPro" id="IPR011993">
    <property type="entry name" value="PH-like_dom_sf"/>
</dbReference>
<evidence type="ECO:0000313" key="2">
    <source>
        <dbReference type="EMBL" id="OQS01021.1"/>
    </source>
</evidence>
<evidence type="ECO:0000313" key="3">
    <source>
        <dbReference type="Proteomes" id="UP000243579"/>
    </source>
</evidence>
<dbReference type="InterPro" id="IPR001478">
    <property type="entry name" value="PDZ"/>
</dbReference>
<sequence length="829" mass="87050">MDALGRLYTTVTVAAGRLGVSLVETEAVGVYVGGYEPLPGSMQDHRDRVVVGDRLVRINDTDVVHLTLGEVIGILIKTNETARRLSFLRAPASPTGVDIAKKLLVAVPAGPLGIELHQEITQWAIIDVIAPGSPLTTAHRGCRFMRIDDTDVSSMDRDAVVALLATKRDSPKTLELYCLAPATCESIFSLLVPVTFVSPASMLIAATSKTPECIVAAVGSTDLSALHPAAAQESVHAAPAGTRVLCYTVPAPKVSRSAEATTGAPIVVTITDSSLGLQIDGNESDHAKVTGFSTPADADRSYYAPHRVALPGMYITSVNGIDVSSASRDGVLGLIGKLPHIPRVLTFVSAAEIKRRSTSGPTVTVAVPPGSLAVDFDGNVPTHTVIAGFRPSDDGPGALEKSGLVAPGSILVGINGFNVSCLSLHSTIELLKKLAHAPKRLTFARRHRPTVDVYVPSGPLGLTFDTAHSDRAILETMAPTSAVLGVIAPGSALVGVDGFDISPLSLAKAADVLKSLSGHAKVLSFAVSVPLTTRLSNVEVVVPAGQLGLQFDSAAVVSAVVTGFAPVAGTLGIVESHGGVSAGSRLEWVDEIDVRAKPLALVVELLRDLSAVPKTLSFAPQWTPPAPAPASPSGKPELVVPFPVVRRDSATTDVTGLQDKLNLTDTQVRPPTMALRVAHGIVTQKQSLAVSSSGYDEIQAAVPAPKANFARVYTVQTVNSIVMLPFGWFGKPKSQQLEFDSDQKYLLVYDYDGTRRSAASKHIAIATLTSVVLGKTTPAFTKKAADRAVPDQCLSLYQGKKTIDYICVSPEDRDALATTVHALIKARKR</sequence>
<keyword evidence="3" id="KW-1185">Reference proteome</keyword>
<organism evidence="2 3">
    <name type="scientific">Achlya hypogyna</name>
    <name type="common">Oomycete</name>
    <name type="synonym">Protoachlya hypogyna</name>
    <dbReference type="NCBI Taxonomy" id="1202772"/>
    <lineage>
        <taxon>Eukaryota</taxon>
        <taxon>Sar</taxon>
        <taxon>Stramenopiles</taxon>
        <taxon>Oomycota</taxon>
        <taxon>Saprolegniomycetes</taxon>
        <taxon>Saprolegniales</taxon>
        <taxon>Achlyaceae</taxon>
        <taxon>Achlya</taxon>
    </lineage>
</organism>
<dbReference type="Proteomes" id="UP000243579">
    <property type="component" value="Unassembled WGS sequence"/>
</dbReference>